<dbReference type="GO" id="GO:0003729">
    <property type="term" value="F:mRNA binding"/>
    <property type="evidence" value="ECO:0007669"/>
    <property type="project" value="TreeGrafter"/>
</dbReference>
<feature type="compositionally biased region" description="Polar residues" evidence="1">
    <location>
        <begin position="202"/>
        <end position="217"/>
    </location>
</feature>
<comment type="caution">
    <text evidence="2">The sequence shown here is derived from an EMBL/GenBank/DDBJ whole genome shotgun (WGS) entry which is preliminary data.</text>
</comment>
<reference evidence="2" key="2">
    <citation type="submission" date="2021-12" db="EMBL/GenBank/DDBJ databases">
        <title>Resequencing data analysis of finger millet.</title>
        <authorList>
            <person name="Hatakeyama M."/>
            <person name="Aluri S."/>
            <person name="Balachadran M.T."/>
            <person name="Sivarajan S.R."/>
            <person name="Poveda L."/>
            <person name="Shimizu-Inatsugi R."/>
            <person name="Schlapbach R."/>
            <person name="Sreeman S.M."/>
            <person name="Shimizu K.K."/>
        </authorList>
    </citation>
    <scope>NUCLEOTIDE SEQUENCE</scope>
</reference>
<evidence type="ECO:0000313" key="2">
    <source>
        <dbReference type="EMBL" id="GJN05449.1"/>
    </source>
</evidence>
<gene>
    <name evidence="2" type="primary">ga23075</name>
    <name evidence="2" type="ORF">PR202_ga23075</name>
</gene>
<dbReference type="PANTHER" id="PTHR32091">
    <property type="entry name" value="EUKARYOTIC TRANSLATION INITIATION FACTOR 4B"/>
    <property type="match status" value="1"/>
</dbReference>
<dbReference type="GO" id="GO:0003743">
    <property type="term" value="F:translation initiation factor activity"/>
    <property type="evidence" value="ECO:0007669"/>
    <property type="project" value="InterPro"/>
</dbReference>
<proteinExistence type="predicted"/>
<feature type="region of interest" description="Disordered" evidence="1">
    <location>
        <begin position="26"/>
        <end position="48"/>
    </location>
</feature>
<evidence type="ECO:0000256" key="1">
    <source>
        <dbReference type="SAM" id="MobiDB-lite"/>
    </source>
</evidence>
<feature type="region of interest" description="Disordered" evidence="1">
    <location>
        <begin position="97"/>
        <end position="287"/>
    </location>
</feature>
<dbReference type="InterPro" id="IPR010433">
    <property type="entry name" value="EIF-4B_pln"/>
</dbReference>
<feature type="compositionally biased region" description="Basic and acidic residues" evidence="1">
    <location>
        <begin position="265"/>
        <end position="277"/>
    </location>
</feature>
<organism evidence="2 3">
    <name type="scientific">Eleusine coracana subsp. coracana</name>
    <dbReference type="NCBI Taxonomy" id="191504"/>
    <lineage>
        <taxon>Eukaryota</taxon>
        <taxon>Viridiplantae</taxon>
        <taxon>Streptophyta</taxon>
        <taxon>Embryophyta</taxon>
        <taxon>Tracheophyta</taxon>
        <taxon>Spermatophyta</taxon>
        <taxon>Magnoliopsida</taxon>
        <taxon>Liliopsida</taxon>
        <taxon>Poales</taxon>
        <taxon>Poaceae</taxon>
        <taxon>PACMAD clade</taxon>
        <taxon>Chloridoideae</taxon>
        <taxon>Cynodonteae</taxon>
        <taxon>Eleusininae</taxon>
        <taxon>Eleusine</taxon>
    </lineage>
</organism>
<dbReference type="Pfam" id="PF06273">
    <property type="entry name" value="eIF-4B"/>
    <property type="match status" value="1"/>
</dbReference>
<reference evidence="2" key="1">
    <citation type="journal article" date="2018" name="DNA Res.">
        <title>Multiple hybrid de novo genome assembly of finger millet, an orphan allotetraploid crop.</title>
        <authorList>
            <person name="Hatakeyama M."/>
            <person name="Aluri S."/>
            <person name="Balachadran M.T."/>
            <person name="Sivarajan S.R."/>
            <person name="Patrignani A."/>
            <person name="Gruter S."/>
            <person name="Poveda L."/>
            <person name="Shimizu-Inatsugi R."/>
            <person name="Baeten J."/>
            <person name="Francoijs K.J."/>
            <person name="Nataraja K.N."/>
            <person name="Reddy Y.A.N."/>
            <person name="Phadnis S."/>
            <person name="Ravikumar R.L."/>
            <person name="Schlapbach R."/>
            <person name="Sreeman S.M."/>
            <person name="Shimizu K.K."/>
        </authorList>
    </citation>
    <scope>NUCLEOTIDE SEQUENCE</scope>
</reference>
<dbReference type="PANTHER" id="PTHR32091:SF25">
    <property type="entry name" value="OS01G0306100 PROTEIN"/>
    <property type="match status" value="1"/>
</dbReference>
<dbReference type="AlphaFoldDB" id="A0AAV5D5C2"/>
<dbReference type="Proteomes" id="UP001054889">
    <property type="component" value="Unassembled WGS sequence"/>
</dbReference>
<accession>A0AAV5D5C2</accession>
<sequence length="287" mass="30597">MEKAGGSGGKPATRFGFGFSWADEVEREEREQEQLAAEEQIPVQRLEAKKEQTKLDPFGAARPREVVLAEKGVDWRARDLEIDAAATRGPRLVTIPAALPPAAPNCGRTVPPPAFARRSTPARRKPRDRGGSGRTLGPRRHDAESTPQAKDAPPVSRSAWGGSKRKCTAAGDVPGAATARRARAVGDQGRRVFGELNVGESCASSTRNATNKTCNSGGSEGEGSKALEATVADGGGSRKLQWDGDGRSRYRGSICRPSEEEGEEEGKKGWIKEDREPATSAALEPLC</sequence>
<name>A0AAV5D5C2_ELECO</name>
<protein>
    <submittedName>
        <fullName evidence="2">Uncharacterized protein</fullName>
    </submittedName>
</protein>
<dbReference type="EMBL" id="BQKI01000012">
    <property type="protein sequence ID" value="GJN05449.1"/>
    <property type="molecule type" value="Genomic_DNA"/>
</dbReference>
<keyword evidence="3" id="KW-1185">Reference proteome</keyword>
<evidence type="ECO:0000313" key="3">
    <source>
        <dbReference type="Proteomes" id="UP001054889"/>
    </source>
</evidence>